<keyword evidence="3" id="KW-1185">Reference proteome</keyword>
<gene>
    <name evidence="2" type="ORF">M6B38_232910</name>
</gene>
<evidence type="ECO:0000256" key="1">
    <source>
        <dbReference type="SAM" id="MobiDB-lite"/>
    </source>
</evidence>
<organism evidence="2 3">
    <name type="scientific">Iris pallida</name>
    <name type="common">Sweet iris</name>
    <dbReference type="NCBI Taxonomy" id="29817"/>
    <lineage>
        <taxon>Eukaryota</taxon>
        <taxon>Viridiplantae</taxon>
        <taxon>Streptophyta</taxon>
        <taxon>Embryophyta</taxon>
        <taxon>Tracheophyta</taxon>
        <taxon>Spermatophyta</taxon>
        <taxon>Magnoliopsida</taxon>
        <taxon>Liliopsida</taxon>
        <taxon>Asparagales</taxon>
        <taxon>Iridaceae</taxon>
        <taxon>Iridoideae</taxon>
        <taxon>Irideae</taxon>
        <taxon>Iris</taxon>
    </lineage>
</organism>
<dbReference type="Proteomes" id="UP001140949">
    <property type="component" value="Unassembled WGS sequence"/>
</dbReference>
<evidence type="ECO:0000313" key="3">
    <source>
        <dbReference type="Proteomes" id="UP001140949"/>
    </source>
</evidence>
<accession>A0AAX6DQ46</accession>
<proteinExistence type="predicted"/>
<name>A0AAX6DQ46_IRIPA</name>
<reference evidence="2" key="2">
    <citation type="submission" date="2023-04" db="EMBL/GenBank/DDBJ databases">
        <authorList>
            <person name="Bruccoleri R.E."/>
            <person name="Oakeley E.J."/>
            <person name="Faust A.-M."/>
            <person name="Dessus-Babus S."/>
            <person name="Altorfer M."/>
            <person name="Burckhardt D."/>
            <person name="Oertli M."/>
            <person name="Naumann U."/>
            <person name="Petersen F."/>
            <person name="Wong J."/>
        </authorList>
    </citation>
    <scope>NUCLEOTIDE SEQUENCE</scope>
    <source>
        <strain evidence="2">GSM-AAB239-AS_SAM_17_03QT</strain>
        <tissue evidence="2">Leaf</tissue>
    </source>
</reference>
<evidence type="ECO:0000313" key="2">
    <source>
        <dbReference type="EMBL" id="KAJ6793894.1"/>
    </source>
</evidence>
<dbReference type="EMBL" id="JANAVB010042618">
    <property type="protein sequence ID" value="KAJ6793894.1"/>
    <property type="molecule type" value="Genomic_DNA"/>
</dbReference>
<comment type="caution">
    <text evidence="2">The sequence shown here is derived from an EMBL/GenBank/DDBJ whole genome shotgun (WGS) entry which is preliminary data.</text>
</comment>
<sequence length="114" mass="12617">MTTSSQHQNTTASTTIHHHHPPSPNSVTQLPALVPPHSDLSTLSDLDRSGEMSQCHAHRPPSALAGLHHRNPPDLCLRSTTSCQPQRRRPHEPTYQIIAPHQAIPGTIWKMKVL</sequence>
<feature type="region of interest" description="Disordered" evidence="1">
    <location>
        <begin position="1"/>
        <end position="71"/>
    </location>
</feature>
<dbReference type="AlphaFoldDB" id="A0AAX6DQ46"/>
<protein>
    <submittedName>
        <fullName evidence="2">Leucine-rich repeat extensin-like protein 4</fullName>
    </submittedName>
</protein>
<reference evidence="2" key="1">
    <citation type="journal article" date="2023" name="GigaByte">
        <title>Genome assembly of the bearded iris, Iris pallida Lam.</title>
        <authorList>
            <person name="Bruccoleri R.E."/>
            <person name="Oakeley E.J."/>
            <person name="Faust A.M.E."/>
            <person name="Altorfer M."/>
            <person name="Dessus-Babus S."/>
            <person name="Burckhardt D."/>
            <person name="Oertli M."/>
            <person name="Naumann U."/>
            <person name="Petersen F."/>
            <person name="Wong J."/>
        </authorList>
    </citation>
    <scope>NUCLEOTIDE SEQUENCE</scope>
    <source>
        <strain evidence="2">GSM-AAB239-AS_SAM_17_03QT</strain>
    </source>
</reference>